<dbReference type="AlphaFoldDB" id="A0A098E9B4"/>
<dbReference type="PIRSF" id="PIRSF001586">
    <property type="entry name" value="FGAM_synth_I"/>
    <property type="match status" value="1"/>
</dbReference>
<dbReference type="GO" id="GO:0006189">
    <property type="term" value="P:'de novo' IMP biosynthetic process"/>
    <property type="evidence" value="ECO:0007669"/>
    <property type="project" value="InterPro"/>
</dbReference>
<evidence type="ECO:0000313" key="8">
    <source>
        <dbReference type="EMBL" id="CEG12603.1"/>
    </source>
</evidence>
<dbReference type="GO" id="GO:0005524">
    <property type="term" value="F:ATP binding"/>
    <property type="evidence" value="ECO:0007669"/>
    <property type="project" value="UniProtKB-KW"/>
</dbReference>
<dbReference type="SMART" id="SM01211">
    <property type="entry name" value="GATase_5"/>
    <property type="match status" value="1"/>
</dbReference>
<dbReference type="GO" id="GO:0016787">
    <property type="term" value="F:hydrolase activity"/>
    <property type="evidence" value="ECO:0007669"/>
    <property type="project" value="UniProtKB-KW"/>
</dbReference>
<dbReference type="InterPro" id="IPR010075">
    <property type="entry name" value="PRibForGlyAmidine_synth_PurQ"/>
</dbReference>
<dbReference type="EC" id="6.3.5.3" evidence="8"/>
<dbReference type="SUPFAM" id="SSF52317">
    <property type="entry name" value="Class I glutamine amidotransferase-like"/>
    <property type="match status" value="1"/>
</dbReference>
<evidence type="ECO:0000256" key="6">
    <source>
        <dbReference type="ARBA" id="ARBA00022840"/>
    </source>
</evidence>
<dbReference type="CDD" id="cd01740">
    <property type="entry name" value="GATase1_FGAR_AT"/>
    <property type="match status" value="1"/>
</dbReference>
<keyword evidence="5" id="KW-0378">Hydrolase</keyword>
<keyword evidence="3" id="KW-0547">Nucleotide-binding</keyword>
<dbReference type="PANTHER" id="PTHR10099">
    <property type="entry name" value="PHOSPHORIBOSYLFORMYLGLYCINAMIDINE SYNTHASE"/>
    <property type="match status" value="1"/>
</dbReference>
<reference evidence="8" key="1">
    <citation type="submission" date="2014-09" db="EMBL/GenBank/DDBJ databases">
        <authorList>
            <person name="Probst J Alexander"/>
        </authorList>
    </citation>
    <scope>NUCLEOTIDE SEQUENCE</scope>
</reference>
<dbReference type="GO" id="GO:0005737">
    <property type="term" value="C:cytoplasm"/>
    <property type="evidence" value="ECO:0007669"/>
    <property type="project" value="TreeGrafter"/>
</dbReference>
<keyword evidence="4" id="KW-0658">Purine biosynthesis</keyword>
<evidence type="ECO:0000256" key="4">
    <source>
        <dbReference type="ARBA" id="ARBA00022755"/>
    </source>
</evidence>
<keyword evidence="1" id="KW-0963">Cytoplasm</keyword>
<evidence type="ECO:0000256" key="5">
    <source>
        <dbReference type="ARBA" id="ARBA00022801"/>
    </source>
</evidence>
<evidence type="ECO:0000256" key="2">
    <source>
        <dbReference type="ARBA" id="ARBA00022598"/>
    </source>
</evidence>
<keyword evidence="2 8" id="KW-0436">Ligase</keyword>
<gene>
    <name evidence="8" type="primary">purQ</name>
    <name evidence="8" type="ORF">MSIBF_A2510007</name>
</gene>
<accession>A0A098E9B4</accession>
<proteinExistence type="predicted"/>
<dbReference type="Gene3D" id="3.40.50.880">
    <property type="match status" value="1"/>
</dbReference>
<dbReference type="Pfam" id="PF13507">
    <property type="entry name" value="GATase_5"/>
    <property type="match status" value="1"/>
</dbReference>
<dbReference type="InterPro" id="IPR029062">
    <property type="entry name" value="Class_I_gatase-like"/>
</dbReference>
<dbReference type="GO" id="GO:0004642">
    <property type="term" value="F:phosphoribosylformylglycinamidine synthase activity"/>
    <property type="evidence" value="ECO:0007669"/>
    <property type="project" value="UniProtKB-EC"/>
</dbReference>
<sequence length="269" mass="30320">MSNNINRTKMKKVRAIILSGYGINCEIETAYSFKKCNADAEIVHINDLLNKTKDLMNYQILVIPGGFSFGDDIASGKVLANKLKFKTDEIYKFIESGNLIIGICNGFQVLVKSGILPGTAHHKTQEATLTFNDSGKFEDRWVYLKVNEKTKCVWTKNLHNLFLPVRHGEGKFFCGNKILEDLKENEQIVMQYVAQNGNFADYPDNPNGSIENIAGICDKTGRLFGLMPHPEAYNCSENNPLWRSENKRVFPLGIEIFGNGIKFAEKNLI</sequence>
<dbReference type="NCBIfam" id="TIGR01737">
    <property type="entry name" value="FGAM_synth_I"/>
    <property type="match status" value="1"/>
</dbReference>
<evidence type="ECO:0000256" key="7">
    <source>
        <dbReference type="ARBA" id="ARBA00022962"/>
    </source>
</evidence>
<keyword evidence="7" id="KW-0315">Glutamine amidotransferase</keyword>
<evidence type="ECO:0000256" key="3">
    <source>
        <dbReference type="ARBA" id="ARBA00022741"/>
    </source>
</evidence>
<dbReference type="PROSITE" id="PS51273">
    <property type="entry name" value="GATASE_TYPE_1"/>
    <property type="match status" value="1"/>
</dbReference>
<dbReference type="EMBL" id="CCXY01000170">
    <property type="protein sequence ID" value="CEG12603.1"/>
    <property type="molecule type" value="Genomic_DNA"/>
</dbReference>
<organism evidence="8">
    <name type="scientific">groundwater metagenome</name>
    <dbReference type="NCBI Taxonomy" id="717931"/>
    <lineage>
        <taxon>unclassified sequences</taxon>
        <taxon>metagenomes</taxon>
        <taxon>ecological metagenomes</taxon>
    </lineage>
</organism>
<keyword evidence="6" id="KW-0067">ATP-binding</keyword>
<evidence type="ECO:0000256" key="1">
    <source>
        <dbReference type="ARBA" id="ARBA00022490"/>
    </source>
</evidence>
<name>A0A098E9B4_9ZZZZ</name>
<protein>
    <submittedName>
        <fullName evidence="8">Phosphoribosylformylglycinamidine synthase 1</fullName>
        <ecNumber evidence="8">6.3.5.3</ecNumber>
    </submittedName>
</protein>
<dbReference type="PANTHER" id="PTHR10099:SF1">
    <property type="entry name" value="PHOSPHORIBOSYLFORMYLGLYCINAMIDINE SYNTHASE"/>
    <property type="match status" value="1"/>
</dbReference>